<evidence type="ECO:0000313" key="2">
    <source>
        <dbReference type="EMBL" id="JAV24632.1"/>
    </source>
</evidence>
<proteinExistence type="predicted"/>
<protein>
    <submittedName>
        <fullName evidence="2">Putative conserved secreted protein</fullName>
    </submittedName>
</protein>
<keyword evidence="1" id="KW-0732">Signal</keyword>
<dbReference type="AlphaFoldDB" id="A0A1Q3FAU2"/>
<feature type="chain" id="PRO_5012637048" evidence="1">
    <location>
        <begin position="21"/>
        <end position="504"/>
    </location>
</feature>
<evidence type="ECO:0000256" key="1">
    <source>
        <dbReference type="SAM" id="SignalP"/>
    </source>
</evidence>
<feature type="signal peptide" evidence="1">
    <location>
        <begin position="1"/>
        <end position="20"/>
    </location>
</feature>
<organism evidence="2">
    <name type="scientific">Culex tarsalis</name>
    <name type="common">Encephalitis mosquito</name>
    <dbReference type="NCBI Taxonomy" id="7177"/>
    <lineage>
        <taxon>Eukaryota</taxon>
        <taxon>Metazoa</taxon>
        <taxon>Ecdysozoa</taxon>
        <taxon>Arthropoda</taxon>
        <taxon>Hexapoda</taxon>
        <taxon>Insecta</taxon>
        <taxon>Pterygota</taxon>
        <taxon>Neoptera</taxon>
        <taxon>Endopterygota</taxon>
        <taxon>Diptera</taxon>
        <taxon>Nematocera</taxon>
        <taxon>Culicoidea</taxon>
        <taxon>Culicidae</taxon>
        <taxon>Culicinae</taxon>
        <taxon>Culicini</taxon>
        <taxon>Culex</taxon>
        <taxon>Culex</taxon>
    </lineage>
</organism>
<reference evidence="2" key="1">
    <citation type="submission" date="2017-01" db="EMBL/GenBank/DDBJ databases">
        <title>A deep insight into the sialotranscriptome of adult male and female Cluex tarsalis mosquitoes.</title>
        <authorList>
            <person name="Ribeiro J.M."/>
            <person name="Moreira F."/>
            <person name="Bernard K.A."/>
            <person name="Calvo E."/>
        </authorList>
    </citation>
    <scope>NUCLEOTIDE SEQUENCE</scope>
    <source>
        <strain evidence="2">Kern County</strain>
        <tissue evidence="2">Salivary glands</tissue>
    </source>
</reference>
<accession>A0A1Q3FAU2</accession>
<name>A0A1Q3FAU2_CULTA</name>
<sequence>MVLRIYILFYSVLIFHVTNGEPFFGLEVTGGFNTEKDISSAALGVVAPFLSMNASMTKFNAQAPFSTVLLSDAAEGVSFIYNGVLTTIQNATELVGKAAIDVTSDPIELFAAITEALTTADEFVKATPAEVDKIKAVSTEISSTLTDAFGILGSVVGDLSDTMSTFESSLSSLGDDTHVTSAVVFKVLNKFKLAKAIGILDAFKSQIEIVQGQVADVVLQISTSNDLMSSFTSLLTDTFSTLDAPLSSKYNAIMKSSDSFANEITSTLTKLNTATVKFNDKIKTFSDDIIGANFANISAATNEFVSFYKYFLDTLLPNSQEKFEAVASWTTDSIQTAARDVLFNTYQMLDNAIRNLPSGSTCAKKYLTPLVKTLSTQIPSLSSCLNSLDSNAVAQDQLVTLKNLLEDRLYYTGLWADAIKGVTSKSSASVRRIALNKLLAKTPSSNVDVYQPALASTYSIFAQLVSNFNHQQNRVTMCLTLKGVDYSALVISASNAFFSCIKRV</sequence>
<dbReference type="EMBL" id="GFDL01010413">
    <property type="protein sequence ID" value="JAV24632.1"/>
    <property type="molecule type" value="Transcribed_RNA"/>
</dbReference>